<comment type="caution">
    <text evidence="2">The sequence shown here is derived from an EMBL/GenBank/DDBJ whole genome shotgun (WGS) entry which is preliminary data.</text>
</comment>
<accession>A0AAD7RTS6</accession>
<name>A0AAD7RTS6_9TELE</name>
<reference evidence="2" key="1">
    <citation type="journal article" date="2023" name="Science">
        <title>Genome structures resolve the early diversification of teleost fishes.</title>
        <authorList>
            <person name="Parey E."/>
            <person name="Louis A."/>
            <person name="Montfort J."/>
            <person name="Bouchez O."/>
            <person name="Roques C."/>
            <person name="Iampietro C."/>
            <person name="Lluch J."/>
            <person name="Castinel A."/>
            <person name="Donnadieu C."/>
            <person name="Desvignes T."/>
            <person name="Floi Bucao C."/>
            <person name="Jouanno E."/>
            <person name="Wen M."/>
            <person name="Mejri S."/>
            <person name="Dirks R."/>
            <person name="Jansen H."/>
            <person name="Henkel C."/>
            <person name="Chen W.J."/>
            <person name="Zahm M."/>
            <person name="Cabau C."/>
            <person name="Klopp C."/>
            <person name="Thompson A.W."/>
            <person name="Robinson-Rechavi M."/>
            <person name="Braasch I."/>
            <person name="Lecointre G."/>
            <person name="Bobe J."/>
            <person name="Postlethwait J.H."/>
            <person name="Berthelot C."/>
            <person name="Roest Crollius H."/>
            <person name="Guiguen Y."/>
        </authorList>
    </citation>
    <scope>NUCLEOTIDE SEQUENCE</scope>
    <source>
        <strain evidence="2">NC1722</strain>
    </source>
</reference>
<feature type="region of interest" description="Disordered" evidence="1">
    <location>
        <begin position="1"/>
        <end position="20"/>
    </location>
</feature>
<organism evidence="2 3">
    <name type="scientific">Aldrovandia affinis</name>
    <dbReference type="NCBI Taxonomy" id="143900"/>
    <lineage>
        <taxon>Eukaryota</taxon>
        <taxon>Metazoa</taxon>
        <taxon>Chordata</taxon>
        <taxon>Craniata</taxon>
        <taxon>Vertebrata</taxon>
        <taxon>Euteleostomi</taxon>
        <taxon>Actinopterygii</taxon>
        <taxon>Neopterygii</taxon>
        <taxon>Teleostei</taxon>
        <taxon>Notacanthiformes</taxon>
        <taxon>Halosauridae</taxon>
        <taxon>Aldrovandia</taxon>
    </lineage>
</organism>
<dbReference type="AlphaFoldDB" id="A0AAD7RTS6"/>
<proteinExistence type="predicted"/>
<evidence type="ECO:0000256" key="1">
    <source>
        <dbReference type="SAM" id="MobiDB-lite"/>
    </source>
</evidence>
<dbReference type="InterPro" id="IPR037728">
    <property type="entry name" value="C21orf140-like"/>
</dbReference>
<sequence>MTNGQSQKAVGRSGSGASSAFHYRPSSPIQLLSMMCCPDVAEAYGHELLQQPAQCAHLSPLSSAWWTVKWFISNSREKYSEEMYDRGTLYRHIFYTDLIDDSLKSMTKRKWKDLVSRVRKTEDFFLK</sequence>
<keyword evidence="3" id="KW-1185">Reference proteome</keyword>
<gene>
    <name evidence="2" type="ORF">AAFF_G00111110</name>
</gene>
<dbReference type="PANTHER" id="PTHR35969">
    <property type="entry name" value="PROTEIN FAM243A-RELATED"/>
    <property type="match status" value="1"/>
</dbReference>
<protein>
    <submittedName>
        <fullName evidence="2">Uncharacterized protein</fullName>
    </submittedName>
</protein>
<dbReference type="Proteomes" id="UP001221898">
    <property type="component" value="Unassembled WGS sequence"/>
</dbReference>
<dbReference type="PANTHER" id="PTHR35969:SF1">
    <property type="entry name" value="FAMILY WITH SEQUENCE SIMILARITY 243 MEMBER A"/>
    <property type="match status" value="1"/>
</dbReference>
<evidence type="ECO:0000313" key="3">
    <source>
        <dbReference type="Proteomes" id="UP001221898"/>
    </source>
</evidence>
<evidence type="ECO:0000313" key="2">
    <source>
        <dbReference type="EMBL" id="KAJ8390097.1"/>
    </source>
</evidence>
<dbReference type="EMBL" id="JAINUG010000174">
    <property type="protein sequence ID" value="KAJ8390097.1"/>
    <property type="molecule type" value="Genomic_DNA"/>
</dbReference>